<dbReference type="EMBL" id="WABS01000092">
    <property type="protein sequence ID" value="MBI0557393.1"/>
    <property type="molecule type" value="Genomic_DNA"/>
</dbReference>
<reference evidence="1 3" key="1">
    <citation type="journal article" date="2012" name="J. Bacteriol.">
        <title>Genome sequence of Pectobacterium sp. strain SCC3193.</title>
        <authorList>
            <person name="Koskinen J.P."/>
            <person name="Laine P."/>
            <person name="Niemi O."/>
            <person name="Nykyri J."/>
            <person name="Harjunpaa H."/>
            <person name="Auvinen P."/>
            <person name="Paulin L."/>
            <person name="Pirhonen M."/>
            <person name="Palva T."/>
            <person name="Holm L."/>
        </authorList>
    </citation>
    <scope>NUCLEOTIDE SEQUENCE [LARGE SCALE GENOMIC DNA]</scope>
    <source>
        <strain evidence="1 3">SCC3193</strain>
    </source>
</reference>
<sequence>MKSIIFIIGVLLGMGAVWLYQWMKPPSDDPYFFLTPKATIINDEYYSINEPIKLHKKGEVVDFVFWNVPQPQPKLFYLFPVNTPSPEIAIRLKIDDTQKNKEFIKKIYNGDVFFKRKLPFLNIAIFRVNTDLSESLVFKKQIYSLETSSRSSDEILFETKDLGYKYGQYRAIFEVLLDTNEINDGDLDFYVHVGQYSIK</sequence>
<dbReference type="EMBL" id="CP003415">
    <property type="protein sequence ID" value="AFI88488.1"/>
    <property type="molecule type" value="Genomic_DNA"/>
</dbReference>
<reference evidence="2" key="4">
    <citation type="submission" date="2024-05" db="EMBL/GenBank/DDBJ databases">
        <title>Identification of Pectobacterium versatile causing blackleg of potato from New York State with a whole genome sequencing approach.</title>
        <authorList>
            <person name="Ma X."/>
            <person name="Swingle B."/>
        </authorList>
    </citation>
    <scope>NUCLEOTIDE SEQUENCE</scope>
    <source>
        <strain evidence="2">NY1588A</strain>
    </source>
</reference>
<evidence type="ECO:0000313" key="1">
    <source>
        <dbReference type="EMBL" id="AFI88488.1"/>
    </source>
</evidence>
<dbReference type="RefSeq" id="WP_014698538.1">
    <property type="nucleotide sequence ID" value="NC_017845.1"/>
</dbReference>
<reference evidence="1" key="2">
    <citation type="submission" date="2012-03" db="EMBL/GenBank/DDBJ databases">
        <authorList>
            <person name="Koskinen P."/>
            <person name="Laine P."/>
            <person name="Niemi O."/>
            <person name="Nykyri J."/>
            <person name="Harjunpaa H."/>
            <person name="Auvinen P."/>
            <person name="Paulin L."/>
            <person name="Pirhonen M."/>
            <person name="Palva T."/>
            <person name="Holm L."/>
        </authorList>
    </citation>
    <scope>NUCLEOTIDE SEQUENCE</scope>
    <source>
        <strain evidence="1">SCC3193</strain>
    </source>
</reference>
<gene>
    <name evidence="1" type="ordered locus">W5S_0361</name>
    <name evidence="2" type="ORF">F6Q06_23390</name>
</gene>
<protein>
    <submittedName>
        <fullName evidence="1">Uncharacterized protein</fullName>
    </submittedName>
</protein>
<dbReference type="Proteomes" id="UP001194579">
    <property type="component" value="Unassembled WGS sequence"/>
</dbReference>
<name>A0A0H3HZ91_PECPM</name>
<dbReference type="AlphaFoldDB" id="A0A0H3HZ91"/>
<dbReference type="HOGENOM" id="CLU_1342202_0_0_6"/>
<dbReference type="Proteomes" id="UP000008044">
    <property type="component" value="Chromosome"/>
</dbReference>
<keyword evidence="4" id="KW-1185">Reference proteome</keyword>
<reference evidence="4" key="3">
    <citation type="submission" date="2023-07" db="EMBL/GenBank/DDBJ databases">
        <title>Identification of Pectobacterium versatile causing blackleg of potato from New York State with a whole genome sequencing approach.</title>
        <authorList>
            <person name="Ma X."/>
            <person name="Swingle B."/>
        </authorList>
    </citation>
    <scope>NUCLEOTIDE SEQUENCE [LARGE SCALE GENOMIC DNA]</scope>
    <source>
        <strain evidence="4">NY1588A</strain>
    </source>
</reference>
<dbReference type="eggNOG" id="ENOG5031I0F">
    <property type="taxonomic scope" value="Bacteria"/>
</dbReference>
<evidence type="ECO:0000313" key="2">
    <source>
        <dbReference type="EMBL" id="MBI0557393.1"/>
    </source>
</evidence>
<dbReference type="STRING" id="1905730.W5S_0361"/>
<evidence type="ECO:0000313" key="3">
    <source>
        <dbReference type="Proteomes" id="UP000008044"/>
    </source>
</evidence>
<dbReference type="KEGG" id="pec:W5S_0361"/>
<proteinExistence type="predicted"/>
<organism evidence="1 3">
    <name type="scientific">Pectobacterium parmentieri</name>
    <dbReference type="NCBI Taxonomy" id="1905730"/>
    <lineage>
        <taxon>Bacteria</taxon>
        <taxon>Pseudomonadati</taxon>
        <taxon>Pseudomonadota</taxon>
        <taxon>Gammaproteobacteria</taxon>
        <taxon>Enterobacterales</taxon>
        <taxon>Pectobacteriaceae</taxon>
        <taxon>Pectobacterium</taxon>
    </lineage>
</organism>
<accession>A0A0H3HZ91</accession>
<evidence type="ECO:0000313" key="4">
    <source>
        <dbReference type="Proteomes" id="UP001194579"/>
    </source>
</evidence>